<reference evidence="8" key="1">
    <citation type="journal article" date="2010" name="Nature">
        <title>The Amphimedon queenslandica genome and the evolution of animal complexity.</title>
        <authorList>
            <person name="Srivastava M."/>
            <person name="Simakov O."/>
            <person name="Chapman J."/>
            <person name="Fahey B."/>
            <person name="Gauthier M.E."/>
            <person name="Mitros T."/>
            <person name="Richards G.S."/>
            <person name="Conaco C."/>
            <person name="Dacre M."/>
            <person name="Hellsten U."/>
            <person name="Larroux C."/>
            <person name="Putnam N.H."/>
            <person name="Stanke M."/>
            <person name="Adamska M."/>
            <person name="Darling A."/>
            <person name="Degnan S.M."/>
            <person name="Oakley T.H."/>
            <person name="Plachetzki D.C."/>
            <person name="Zhai Y."/>
            <person name="Adamski M."/>
            <person name="Calcino A."/>
            <person name="Cummins S.F."/>
            <person name="Goodstein D.M."/>
            <person name="Harris C."/>
            <person name="Jackson D.J."/>
            <person name="Leys S.P."/>
            <person name="Shu S."/>
            <person name="Woodcroft B.J."/>
            <person name="Vervoort M."/>
            <person name="Kosik K.S."/>
            <person name="Manning G."/>
            <person name="Degnan B.M."/>
            <person name="Rokhsar D.S."/>
        </authorList>
    </citation>
    <scope>NUCLEOTIDE SEQUENCE [LARGE SCALE GENOMIC DNA]</scope>
</reference>
<dbReference type="GeneID" id="109580474"/>
<evidence type="ECO:0000256" key="5">
    <source>
        <dbReference type="ARBA" id="ARBA00023136"/>
    </source>
</evidence>
<sequence length="120" mass="12943">MNYQANMSGFASAVPSEGTTQQPSIVVIQQPQKSSTLTEPSPDYLGLSICAIFCCWIIAIFAIMKSMETRTYNQSGDYDKALQASSQAKSYSIVAIILGLILNAPPIILIIVLNIVARAN</sequence>
<dbReference type="InterPro" id="IPR051423">
    <property type="entry name" value="CD225/Dispanin"/>
</dbReference>
<keyword evidence="8" id="KW-1185">Reference proteome</keyword>
<evidence type="ECO:0000256" key="1">
    <source>
        <dbReference type="ARBA" id="ARBA00004370"/>
    </source>
</evidence>
<dbReference type="Proteomes" id="UP000007879">
    <property type="component" value="Unassembled WGS sequence"/>
</dbReference>
<accession>A0AAN0IXG7</accession>
<dbReference type="PANTHER" id="PTHR14948:SF25">
    <property type="entry name" value="DUF4190 DOMAIN-CONTAINING PROTEIN"/>
    <property type="match status" value="1"/>
</dbReference>
<dbReference type="InterPro" id="IPR007593">
    <property type="entry name" value="CD225/Dispanin_fam"/>
</dbReference>
<feature type="transmembrane region" description="Helical" evidence="6">
    <location>
        <begin position="44"/>
        <end position="64"/>
    </location>
</feature>
<protein>
    <recommendedName>
        <fullName evidence="9">Interferon-induced transmembrane protein</fullName>
    </recommendedName>
</protein>
<comment type="subcellular location">
    <subcellularLocation>
        <location evidence="1">Membrane</location>
    </subcellularLocation>
</comment>
<evidence type="ECO:0000256" key="4">
    <source>
        <dbReference type="ARBA" id="ARBA00022989"/>
    </source>
</evidence>
<proteinExistence type="inferred from homology"/>
<evidence type="ECO:0000313" key="8">
    <source>
        <dbReference type="Proteomes" id="UP000007879"/>
    </source>
</evidence>
<organism evidence="7 8">
    <name type="scientific">Amphimedon queenslandica</name>
    <name type="common">Sponge</name>
    <dbReference type="NCBI Taxonomy" id="400682"/>
    <lineage>
        <taxon>Eukaryota</taxon>
        <taxon>Metazoa</taxon>
        <taxon>Porifera</taxon>
        <taxon>Demospongiae</taxon>
        <taxon>Heteroscleromorpha</taxon>
        <taxon>Haplosclerida</taxon>
        <taxon>Niphatidae</taxon>
        <taxon>Amphimedon</taxon>
    </lineage>
</organism>
<name>A0AAN0IXG7_AMPQE</name>
<comment type="similarity">
    <text evidence="2">Belongs to the CD225/Dispanin family.</text>
</comment>
<dbReference type="EnsemblMetazoa" id="XM_019993683.1">
    <property type="protein sequence ID" value="XP_019849242.1"/>
    <property type="gene ID" value="LOC109580474"/>
</dbReference>
<dbReference type="KEGG" id="aqu:109580474"/>
<feature type="transmembrane region" description="Helical" evidence="6">
    <location>
        <begin position="93"/>
        <end position="117"/>
    </location>
</feature>
<dbReference type="AlphaFoldDB" id="A0AAN0IXG7"/>
<evidence type="ECO:0000256" key="2">
    <source>
        <dbReference type="ARBA" id="ARBA00006843"/>
    </source>
</evidence>
<dbReference type="PANTHER" id="PTHR14948">
    <property type="entry name" value="NG5"/>
    <property type="match status" value="1"/>
</dbReference>
<evidence type="ECO:0008006" key="9">
    <source>
        <dbReference type="Google" id="ProtNLM"/>
    </source>
</evidence>
<evidence type="ECO:0000313" key="7">
    <source>
        <dbReference type="EnsemblMetazoa" id="XP_019849242.1"/>
    </source>
</evidence>
<reference evidence="7" key="2">
    <citation type="submission" date="2024-06" db="UniProtKB">
        <authorList>
            <consortium name="EnsemblMetazoa"/>
        </authorList>
    </citation>
    <scope>IDENTIFICATION</scope>
</reference>
<evidence type="ECO:0000256" key="3">
    <source>
        <dbReference type="ARBA" id="ARBA00022692"/>
    </source>
</evidence>
<keyword evidence="3 6" id="KW-0812">Transmembrane</keyword>
<dbReference type="Pfam" id="PF04505">
    <property type="entry name" value="CD225"/>
    <property type="match status" value="1"/>
</dbReference>
<evidence type="ECO:0000256" key="6">
    <source>
        <dbReference type="SAM" id="Phobius"/>
    </source>
</evidence>
<keyword evidence="5 6" id="KW-0472">Membrane</keyword>
<dbReference type="RefSeq" id="XP_019849242.1">
    <property type="nucleotide sequence ID" value="XM_019993683.1"/>
</dbReference>
<keyword evidence="4 6" id="KW-1133">Transmembrane helix</keyword>
<dbReference type="GO" id="GO:0016020">
    <property type="term" value="C:membrane"/>
    <property type="evidence" value="ECO:0007669"/>
    <property type="project" value="UniProtKB-SubCell"/>
</dbReference>